<gene>
    <name evidence="19" type="ORF">AVDCRST_MAG68-1055</name>
</gene>
<dbReference type="AlphaFoldDB" id="A0A6J4KMD1"/>
<comment type="catalytic activity">
    <reaction evidence="12 16">
        <text>N(6)-[(R)-dihydrolipoyl]-L-lysyl-[protein] + NAD(+) = N(6)-[(R)-lipoyl]-L-lysyl-[protein] + NADH + H(+)</text>
        <dbReference type="Rhea" id="RHEA:15045"/>
        <dbReference type="Rhea" id="RHEA-COMP:10474"/>
        <dbReference type="Rhea" id="RHEA-COMP:10475"/>
        <dbReference type="ChEBI" id="CHEBI:15378"/>
        <dbReference type="ChEBI" id="CHEBI:57540"/>
        <dbReference type="ChEBI" id="CHEBI:57945"/>
        <dbReference type="ChEBI" id="CHEBI:83099"/>
        <dbReference type="ChEBI" id="CHEBI:83100"/>
        <dbReference type="EC" id="1.8.1.4"/>
    </reaction>
</comment>
<dbReference type="Gene3D" id="3.50.50.60">
    <property type="entry name" value="FAD/NAD(P)-binding domain"/>
    <property type="match status" value="2"/>
</dbReference>
<dbReference type="EC" id="1.8.1.4" evidence="3 16"/>
<feature type="binding site" evidence="14">
    <location>
        <position position="204"/>
    </location>
    <ligand>
        <name>NAD(+)</name>
        <dbReference type="ChEBI" id="CHEBI:57540"/>
    </ligand>
</feature>
<dbReference type="FunFam" id="3.30.390.30:FF:000001">
    <property type="entry name" value="Dihydrolipoyl dehydrogenase"/>
    <property type="match status" value="1"/>
</dbReference>
<evidence type="ECO:0000256" key="6">
    <source>
        <dbReference type="ARBA" id="ARBA00022630"/>
    </source>
</evidence>
<evidence type="ECO:0000256" key="10">
    <source>
        <dbReference type="ARBA" id="ARBA00023157"/>
    </source>
</evidence>
<evidence type="ECO:0000256" key="16">
    <source>
        <dbReference type="RuleBase" id="RU003692"/>
    </source>
</evidence>
<keyword evidence="8 16" id="KW-0560">Oxidoreductase</keyword>
<name>A0A6J4KMD1_9BACT</name>
<dbReference type="InterPro" id="IPR016156">
    <property type="entry name" value="FAD/NAD-linked_Rdtase_dimer_sf"/>
</dbReference>
<evidence type="ECO:0000256" key="7">
    <source>
        <dbReference type="ARBA" id="ARBA00022827"/>
    </source>
</evidence>
<comment type="cofactor">
    <cofactor evidence="14 16">
        <name>FAD</name>
        <dbReference type="ChEBI" id="CHEBI:57692"/>
    </cofactor>
    <text evidence="14 16">Binds 1 FAD per subunit.</text>
</comment>
<feature type="binding site" evidence="14">
    <location>
        <position position="313"/>
    </location>
    <ligand>
        <name>FAD</name>
        <dbReference type="ChEBI" id="CHEBI:57692"/>
    </ligand>
</feature>
<keyword evidence="5" id="KW-0963">Cytoplasm</keyword>
<evidence type="ECO:0000313" key="19">
    <source>
        <dbReference type="EMBL" id="CAA9308519.1"/>
    </source>
</evidence>
<dbReference type="SUPFAM" id="SSF55424">
    <property type="entry name" value="FAD/NAD-linked reductases, dimerisation (C-terminal) domain"/>
    <property type="match status" value="1"/>
</dbReference>
<feature type="active site" description="Proton acceptor" evidence="13">
    <location>
        <position position="446"/>
    </location>
</feature>
<keyword evidence="7 14" id="KW-0274">FAD</keyword>
<organism evidence="19">
    <name type="scientific">uncultured Gemmatimonadota bacterium</name>
    <dbReference type="NCBI Taxonomy" id="203437"/>
    <lineage>
        <taxon>Bacteria</taxon>
        <taxon>Pseudomonadati</taxon>
        <taxon>Gemmatimonadota</taxon>
        <taxon>environmental samples</taxon>
    </lineage>
</organism>
<dbReference type="InterPro" id="IPR050151">
    <property type="entry name" value="Class-I_Pyr_Nuc-Dis_Oxidored"/>
</dbReference>
<accession>A0A6J4KMD1</accession>
<evidence type="ECO:0000256" key="13">
    <source>
        <dbReference type="PIRSR" id="PIRSR000350-2"/>
    </source>
</evidence>
<evidence type="ECO:0000256" key="4">
    <source>
        <dbReference type="ARBA" id="ARBA00016961"/>
    </source>
</evidence>
<keyword evidence="11 16" id="KW-0676">Redox-active center</keyword>
<dbReference type="PANTHER" id="PTHR22912">
    <property type="entry name" value="DISULFIDE OXIDOREDUCTASE"/>
    <property type="match status" value="1"/>
</dbReference>
<dbReference type="Pfam" id="PF02852">
    <property type="entry name" value="Pyr_redox_dim"/>
    <property type="match status" value="1"/>
</dbReference>
<dbReference type="Gene3D" id="3.30.390.30">
    <property type="match status" value="1"/>
</dbReference>
<keyword evidence="10" id="KW-1015">Disulfide bond</keyword>
<dbReference type="InterPro" id="IPR023753">
    <property type="entry name" value="FAD/NAD-binding_dom"/>
</dbReference>
<evidence type="ECO:0000256" key="11">
    <source>
        <dbReference type="ARBA" id="ARBA00023284"/>
    </source>
</evidence>
<dbReference type="PRINTS" id="PR00411">
    <property type="entry name" value="PNDRDTASEI"/>
</dbReference>
<evidence type="ECO:0000256" key="3">
    <source>
        <dbReference type="ARBA" id="ARBA00012608"/>
    </source>
</evidence>
<dbReference type="InterPro" id="IPR012999">
    <property type="entry name" value="Pyr_OxRdtase_I_AS"/>
</dbReference>
<evidence type="ECO:0000256" key="1">
    <source>
        <dbReference type="ARBA" id="ARBA00004496"/>
    </source>
</evidence>
<dbReference type="NCBIfam" id="TIGR01350">
    <property type="entry name" value="lipoamide_DH"/>
    <property type="match status" value="1"/>
</dbReference>
<evidence type="ECO:0000259" key="18">
    <source>
        <dbReference type="Pfam" id="PF07992"/>
    </source>
</evidence>
<dbReference type="InterPro" id="IPR036188">
    <property type="entry name" value="FAD/NAD-bd_sf"/>
</dbReference>
<comment type="subcellular location">
    <subcellularLocation>
        <location evidence="1">Cytoplasm</location>
    </subcellularLocation>
</comment>
<evidence type="ECO:0000256" key="12">
    <source>
        <dbReference type="ARBA" id="ARBA00049187"/>
    </source>
</evidence>
<dbReference type="GO" id="GO:0005737">
    <property type="term" value="C:cytoplasm"/>
    <property type="evidence" value="ECO:0007669"/>
    <property type="project" value="UniProtKB-SubCell"/>
</dbReference>
<evidence type="ECO:0000256" key="15">
    <source>
        <dbReference type="PIRSR" id="PIRSR000350-4"/>
    </source>
</evidence>
<dbReference type="InterPro" id="IPR004099">
    <property type="entry name" value="Pyr_nucl-diS_OxRdtase_dimer"/>
</dbReference>
<keyword evidence="19" id="KW-0670">Pyruvate</keyword>
<dbReference type="SUPFAM" id="SSF51905">
    <property type="entry name" value="FAD/NAD(P)-binding domain"/>
    <property type="match status" value="1"/>
</dbReference>
<dbReference type="EMBL" id="CADCTW010000061">
    <property type="protein sequence ID" value="CAA9308519.1"/>
    <property type="molecule type" value="Genomic_DNA"/>
</dbReference>
<keyword evidence="9 14" id="KW-0520">NAD</keyword>
<evidence type="ECO:0000256" key="8">
    <source>
        <dbReference type="ARBA" id="ARBA00023002"/>
    </source>
</evidence>
<dbReference type="PRINTS" id="PR00368">
    <property type="entry name" value="FADPNR"/>
</dbReference>
<evidence type="ECO:0000256" key="5">
    <source>
        <dbReference type="ARBA" id="ARBA00022490"/>
    </source>
</evidence>
<dbReference type="PANTHER" id="PTHR22912:SF217">
    <property type="entry name" value="DIHYDROLIPOYL DEHYDROGENASE"/>
    <property type="match status" value="1"/>
</dbReference>
<reference evidence="19" key="1">
    <citation type="submission" date="2020-02" db="EMBL/GenBank/DDBJ databases">
        <authorList>
            <person name="Meier V. D."/>
        </authorList>
    </citation>
    <scope>NUCLEOTIDE SEQUENCE</scope>
    <source>
        <strain evidence="19">AVDCRST_MAG68</strain>
    </source>
</reference>
<feature type="binding site" evidence="14">
    <location>
        <begin position="144"/>
        <end position="146"/>
    </location>
    <ligand>
        <name>FAD</name>
        <dbReference type="ChEBI" id="CHEBI:57692"/>
    </ligand>
</feature>
<dbReference type="PROSITE" id="PS00076">
    <property type="entry name" value="PYRIDINE_REDOX_1"/>
    <property type="match status" value="1"/>
</dbReference>
<dbReference type="GO" id="GO:0004148">
    <property type="term" value="F:dihydrolipoyl dehydrogenase (NADH) activity"/>
    <property type="evidence" value="ECO:0007669"/>
    <property type="project" value="UniProtKB-EC"/>
</dbReference>
<feature type="binding site" evidence="14">
    <location>
        <begin position="181"/>
        <end position="188"/>
    </location>
    <ligand>
        <name>NAD(+)</name>
        <dbReference type="ChEBI" id="CHEBI:57540"/>
    </ligand>
</feature>
<proteinExistence type="inferred from homology"/>
<comment type="miscellaneous">
    <text evidence="16">The active site is a redox-active disulfide bond.</text>
</comment>
<evidence type="ECO:0000259" key="17">
    <source>
        <dbReference type="Pfam" id="PF02852"/>
    </source>
</evidence>
<keyword evidence="14" id="KW-0547">Nucleotide-binding</keyword>
<feature type="binding site" evidence="14">
    <location>
        <position position="115"/>
    </location>
    <ligand>
        <name>FAD</name>
        <dbReference type="ChEBI" id="CHEBI:57692"/>
    </ligand>
</feature>
<dbReference type="GO" id="GO:0006103">
    <property type="term" value="P:2-oxoglutarate metabolic process"/>
    <property type="evidence" value="ECO:0007669"/>
    <property type="project" value="TreeGrafter"/>
</dbReference>
<sequence>MADTSFDIVVIGAGPGGYVAAIKAAQLGYKTACVEEDALGGICLNWGCIPTKALLESAAMISHLGHAREFGITVGEIKTDLAQAVKRSRQVSERLVKGIGFLFKKNKITHLAGRGRLAGKGKVEVTAKDGKKSTVSAKHIIIATGSKPRDLPFLRIDHDRVWDSTDAMIPKAPPKTLAVIGAGAIGMEFADVHSAFGTQITIIEAANRVLPLEDKDVSAVVEKAYKKRGMTVLTGAKLEKAEIGADGVTLTVKTAKGETQTIQAERVLSAIGRVPLTEDIGLETAGVKLTDRGFIEVDRQLRTSVEGVYAIGDVAGPPLLAHKGSHEGVACVEAIHGDPHAGIDYKNIPNCTYCHPEVASVGLTEAQAREAGHDIEVGSFPWSANGRALTAGDSEGFVKVIREKKYGEVLGAHLVGPHATELIAEFVIARHLEATSEELDRAMHPHPTLSEAVAEAALASMGHALHI</sequence>
<evidence type="ECO:0000256" key="9">
    <source>
        <dbReference type="ARBA" id="ARBA00023027"/>
    </source>
</evidence>
<dbReference type="PIRSF" id="PIRSF000350">
    <property type="entry name" value="Mercury_reductase_MerA"/>
    <property type="match status" value="1"/>
</dbReference>
<feature type="binding site" evidence="14">
    <location>
        <position position="272"/>
    </location>
    <ligand>
        <name>NAD(+)</name>
        <dbReference type="ChEBI" id="CHEBI:57540"/>
    </ligand>
</feature>
<dbReference type="InterPro" id="IPR001100">
    <property type="entry name" value="Pyr_nuc-diS_OxRdtase"/>
</dbReference>
<feature type="binding site" evidence="14">
    <location>
        <position position="52"/>
    </location>
    <ligand>
        <name>FAD</name>
        <dbReference type="ChEBI" id="CHEBI:57692"/>
    </ligand>
</feature>
<keyword evidence="6 16" id="KW-0285">Flavoprotein</keyword>
<protein>
    <recommendedName>
        <fullName evidence="4 16">Dihydrolipoyl dehydrogenase</fullName>
        <ecNumber evidence="3 16">1.8.1.4</ecNumber>
    </recommendedName>
</protein>
<feature type="disulfide bond" description="Redox-active" evidence="15">
    <location>
        <begin position="43"/>
        <end position="48"/>
    </location>
</feature>
<evidence type="ECO:0000256" key="14">
    <source>
        <dbReference type="PIRSR" id="PIRSR000350-3"/>
    </source>
</evidence>
<feature type="domain" description="Pyridine nucleotide-disulphide oxidoreductase dimerisation" evidence="17">
    <location>
        <begin position="348"/>
        <end position="457"/>
    </location>
</feature>
<dbReference type="GO" id="GO:0050660">
    <property type="term" value="F:flavin adenine dinucleotide binding"/>
    <property type="evidence" value="ECO:0007669"/>
    <property type="project" value="InterPro"/>
</dbReference>
<dbReference type="InterPro" id="IPR006258">
    <property type="entry name" value="Lipoamide_DH"/>
</dbReference>
<feature type="domain" description="FAD/NAD(P)-binding" evidence="18">
    <location>
        <begin position="6"/>
        <end position="328"/>
    </location>
</feature>
<evidence type="ECO:0000256" key="2">
    <source>
        <dbReference type="ARBA" id="ARBA00007532"/>
    </source>
</evidence>
<comment type="similarity">
    <text evidence="2 16">Belongs to the class-I pyridine nucleotide-disulfide oxidoreductase family.</text>
</comment>
<dbReference type="Pfam" id="PF07992">
    <property type="entry name" value="Pyr_redox_2"/>
    <property type="match status" value="1"/>
</dbReference>